<proteinExistence type="predicted"/>
<reference evidence="2 3" key="1">
    <citation type="submission" date="2023-01" db="EMBL/GenBank/DDBJ databases">
        <title>Analysis of 21 Apiospora genomes using comparative genomics revels a genus with tremendous synthesis potential of carbohydrate active enzymes and secondary metabolites.</title>
        <authorList>
            <person name="Sorensen T."/>
        </authorList>
    </citation>
    <scope>NUCLEOTIDE SEQUENCE [LARGE SCALE GENOMIC DNA]</scope>
    <source>
        <strain evidence="2 3">CBS 135458</strain>
    </source>
</reference>
<feature type="compositionally biased region" description="Gly residues" evidence="1">
    <location>
        <begin position="1"/>
        <end position="10"/>
    </location>
</feature>
<sequence>MCGSTNGGSNGDVQHSAAAGVGHANTASGPKAGTPKEYCRFRMRTVDECYKSRLYASALEYYLLARPNLSSGSREIRVPRMQYDGDIPHDLQEAVLMATLQTQQQSHEVPSGLCRSDQALD</sequence>
<name>A0ABR1VZG3_9PEZI</name>
<organism evidence="2 3">
    <name type="scientific">Apiospora phragmitis</name>
    <dbReference type="NCBI Taxonomy" id="2905665"/>
    <lineage>
        <taxon>Eukaryota</taxon>
        <taxon>Fungi</taxon>
        <taxon>Dikarya</taxon>
        <taxon>Ascomycota</taxon>
        <taxon>Pezizomycotina</taxon>
        <taxon>Sordariomycetes</taxon>
        <taxon>Xylariomycetidae</taxon>
        <taxon>Amphisphaeriales</taxon>
        <taxon>Apiosporaceae</taxon>
        <taxon>Apiospora</taxon>
    </lineage>
</organism>
<comment type="caution">
    <text evidence="2">The sequence shown here is derived from an EMBL/GenBank/DDBJ whole genome shotgun (WGS) entry which is preliminary data.</text>
</comment>
<protein>
    <submittedName>
        <fullName evidence="2">Uncharacterized protein</fullName>
    </submittedName>
</protein>
<feature type="region of interest" description="Disordered" evidence="1">
    <location>
        <begin position="1"/>
        <end position="37"/>
    </location>
</feature>
<evidence type="ECO:0000313" key="2">
    <source>
        <dbReference type="EMBL" id="KAK8076651.1"/>
    </source>
</evidence>
<accession>A0ABR1VZG3</accession>
<dbReference type="Proteomes" id="UP001480595">
    <property type="component" value="Unassembled WGS sequence"/>
</dbReference>
<dbReference type="GeneID" id="92088395"/>
<dbReference type="RefSeq" id="XP_066719610.1">
    <property type="nucleotide sequence ID" value="XM_066855332.1"/>
</dbReference>
<dbReference type="EMBL" id="JAQQWL010000004">
    <property type="protein sequence ID" value="KAK8076651.1"/>
    <property type="molecule type" value="Genomic_DNA"/>
</dbReference>
<keyword evidence="3" id="KW-1185">Reference proteome</keyword>
<evidence type="ECO:0000256" key="1">
    <source>
        <dbReference type="SAM" id="MobiDB-lite"/>
    </source>
</evidence>
<evidence type="ECO:0000313" key="3">
    <source>
        <dbReference type="Proteomes" id="UP001480595"/>
    </source>
</evidence>
<gene>
    <name evidence="2" type="ORF">PG994_003923</name>
</gene>